<feature type="compositionally biased region" description="Polar residues" evidence="1">
    <location>
        <begin position="551"/>
        <end position="561"/>
    </location>
</feature>
<feature type="compositionally biased region" description="Basic and acidic residues" evidence="1">
    <location>
        <begin position="422"/>
        <end position="436"/>
    </location>
</feature>
<dbReference type="Proteomes" id="UP001075354">
    <property type="component" value="Chromosome 14"/>
</dbReference>
<dbReference type="AlphaFoldDB" id="A0AAV7XA58"/>
<feature type="compositionally biased region" description="Basic and acidic residues" evidence="1">
    <location>
        <begin position="908"/>
        <end position="921"/>
    </location>
</feature>
<organism evidence="2 3">
    <name type="scientific">Megalurothrips usitatus</name>
    <name type="common">bean blossom thrips</name>
    <dbReference type="NCBI Taxonomy" id="439358"/>
    <lineage>
        <taxon>Eukaryota</taxon>
        <taxon>Metazoa</taxon>
        <taxon>Ecdysozoa</taxon>
        <taxon>Arthropoda</taxon>
        <taxon>Hexapoda</taxon>
        <taxon>Insecta</taxon>
        <taxon>Pterygota</taxon>
        <taxon>Neoptera</taxon>
        <taxon>Paraneoptera</taxon>
        <taxon>Thysanoptera</taxon>
        <taxon>Terebrantia</taxon>
        <taxon>Thripoidea</taxon>
        <taxon>Thripidae</taxon>
        <taxon>Megalurothrips</taxon>
    </lineage>
</organism>
<feature type="compositionally biased region" description="Low complexity" evidence="1">
    <location>
        <begin position="830"/>
        <end position="842"/>
    </location>
</feature>
<reference evidence="2" key="1">
    <citation type="submission" date="2022-12" db="EMBL/GenBank/DDBJ databases">
        <title>Chromosome-level genome assembly of the bean flower thrips Megalurothrips usitatus.</title>
        <authorList>
            <person name="Ma L."/>
            <person name="Liu Q."/>
            <person name="Li H."/>
            <person name="Cai W."/>
        </authorList>
    </citation>
    <scope>NUCLEOTIDE SEQUENCE</scope>
    <source>
        <strain evidence="2">Cailab_2022a</strain>
    </source>
</reference>
<feature type="compositionally biased region" description="Basic and acidic residues" evidence="1">
    <location>
        <begin position="326"/>
        <end position="344"/>
    </location>
</feature>
<sequence length="1063" mass="118861">MSHFPHGHGTPENKITQFAHLGLMPSKFKGASFLPYMWNKSTDNTVELDATHKDRLSRSAQKKFRRWSRRLNGGNSTGTGWVLKDGQQTNQPSSLQDEYSVFYQAYQEIRHGRYDSDLSSSPSRYHHASNSPGADWSGPRRALHAGPTAMKHQRSKSQDFLSGFSPQSAELFCSSLERWYSRAERRFRLRKTHQLENRSDSYQGQSCSKTEMDRNSEVGSEGPLSMHKYRSEPTDHSSQLNTRRTRPSGDRTRSKSLGRFENDQRFSEGANELYHRRPTHAMGIPSSAESPDRRKVDLCQSSNLTDEESPSRKSRRERGKLSDWGTTEKHPADSSATGRKETPKKTCSGAVNFTLDAATFFGTNKERSRTPSSDVRYSKSECPAAEALHKTDEPIPNPISHPKRASISSRRESSQSIGEGRASTKDRDSSKIEETPRNVGNKISKKAAARERQERTPVSAERPTDTDQDDVIKLMHETKQKSDENHKMVRRSSPHKSDIKPKALIKPGLRSAKKEPRKSAEARGTPAKTETTTNGTKLVQRTLDSFFATKPSPSLQKSAPLSETGERLDGSKSRHAKESRSSKKRSKDQSRRSEKKGAKKRSPDTGASGVHVRRIYQDDEESRPVVRLTLLKEDQLWKVTSNSATEDQPSSETENTSAGRRGGSARLAAVSPIPSPAKRGRESPSADGIPPLKVTRRDSCDSVEKAKAELSVVKPMANSGDKSPTRRESCNSVVVLERSPSRKTDKVSKNKLSKRGSGDLKIQFAWNASSRIESCDSTLTSKNAESCALPRSRKEMRDSSKDLGSSRRESCDPSKGRSPRKESCVDPVESSRLSPPRLRSSPTKVTRSSPLKTGAVPLTKSPNKMTPTKKAVSPSKACPASPASSPAKASRRTPVKVQADVTQEDELAQVRRDDAARKAEADQAAQRNKKRHSRGRKVFAYCDVLVEHIERHPIQNEIPANKWHKWLNPSQLRCLTLMMLGNKDLCLKFTADGDRNEEWESAWVKLATRLNTICYSELTRLNTGLRMTVSEWKAVCFQNLICVSNLKRVFILSVYCTFSCGWR</sequence>
<feature type="compositionally biased region" description="Polar residues" evidence="1">
    <location>
        <begin position="117"/>
        <end position="132"/>
    </location>
</feature>
<evidence type="ECO:0008006" key="4">
    <source>
        <dbReference type="Google" id="ProtNLM"/>
    </source>
</evidence>
<feature type="region of interest" description="Disordered" evidence="1">
    <location>
        <begin position="197"/>
        <end position="757"/>
    </location>
</feature>
<feature type="compositionally biased region" description="Polar residues" evidence="1">
    <location>
        <begin position="775"/>
        <end position="784"/>
    </location>
</feature>
<feature type="compositionally biased region" description="Basic and acidic residues" evidence="1">
    <location>
        <begin position="695"/>
        <end position="708"/>
    </location>
</feature>
<protein>
    <recommendedName>
        <fullName evidence="4">Serine/arginine repetitive matrix protein 2-like</fullName>
    </recommendedName>
</protein>
<feature type="compositionally biased region" description="Low complexity" evidence="1">
    <location>
        <begin position="869"/>
        <end position="888"/>
    </location>
</feature>
<feature type="compositionally biased region" description="Basic and acidic residues" evidence="1">
    <location>
        <begin position="792"/>
        <end position="824"/>
    </location>
</feature>
<comment type="caution">
    <text evidence="2">The sequence shown here is derived from an EMBL/GenBank/DDBJ whole genome shotgun (WGS) entry which is preliminary data.</text>
</comment>
<proteinExistence type="predicted"/>
<feature type="region of interest" description="Disordered" evidence="1">
    <location>
        <begin position="114"/>
        <end position="161"/>
    </location>
</feature>
<feature type="compositionally biased region" description="Basic and acidic residues" evidence="1">
    <location>
        <begin position="739"/>
        <end position="748"/>
    </location>
</feature>
<feature type="compositionally biased region" description="Polar residues" evidence="1">
    <location>
        <begin position="200"/>
        <end position="209"/>
    </location>
</feature>
<feature type="compositionally biased region" description="Polar residues" evidence="1">
    <location>
        <begin position="528"/>
        <end position="543"/>
    </location>
</feature>
<evidence type="ECO:0000313" key="3">
    <source>
        <dbReference type="Proteomes" id="UP001075354"/>
    </source>
</evidence>
<feature type="compositionally biased region" description="Polar residues" evidence="1">
    <location>
        <begin position="638"/>
        <end position="656"/>
    </location>
</feature>
<feature type="compositionally biased region" description="Basic and acidic residues" evidence="1">
    <location>
        <begin position="247"/>
        <end position="266"/>
    </location>
</feature>
<accession>A0AAV7XA58</accession>
<keyword evidence="3" id="KW-1185">Reference proteome</keyword>
<feature type="compositionally biased region" description="Basic and acidic residues" evidence="1">
    <location>
        <begin position="512"/>
        <end position="521"/>
    </location>
</feature>
<gene>
    <name evidence="2" type="ORF">ONE63_003644</name>
</gene>
<feature type="compositionally biased region" description="Basic and acidic residues" evidence="1">
    <location>
        <begin position="462"/>
        <end position="487"/>
    </location>
</feature>
<feature type="compositionally biased region" description="Basic and acidic residues" evidence="1">
    <location>
        <begin position="564"/>
        <end position="596"/>
    </location>
</feature>
<name>A0AAV7XA58_9NEOP</name>
<evidence type="ECO:0000313" key="2">
    <source>
        <dbReference type="EMBL" id="KAJ1520521.1"/>
    </source>
</evidence>
<feature type="region of interest" description="Disordered" evidence="1">
    <location>
        <begin position="775"/>
        <end position="932"/>
    </location>
</feature>
<evidence type="ECO:0000256" key="1">
    <source>
        <dbReference type="SAM" id="MobiDB-lite"/>
    </source>
</evidence>
<dbReference type="EMBL" id="JAPTSV010000014">
    <property type="protein sequence ID" value="KAJ1520521.1"/>
    <property type="molecule type" value="Genomic_DNA"/>
</dbReference>